<accession>A0A482JG40</accession>
<feature type="compositionally biased region" description="Polar residues" evidence="1">
    <location>
        <begin position="40"/>
        <end position="49"/>
    </location>
</feature>
<evidence type="ECO:0000313" key="3">
    <source>
        <dbReference type="Proteomes" id="UP000294568"/>
    </source>
</evidence>
<proteinExistence type="predicted"/>
<keyword evidence="3" id="KW-1185">Reference proteome</keyword>
<dbReference type="Proteomes" id="UP000294568">
    <property type="component" value="Segment"/>
</dbReference>
<name>A0A482JG40_9CAUD</name>
<organism evidence="2 3">
    <name type="scientific">Shigella phage Buco</name>
    <dbReference type="NCBI Taxonomy" id="2530183"/>
    <lineage>
        <taxon>Viruses</taxon>
        <taxon>Duplodnaviria</taxon>
        <taxon>Heunggongvirae</taxon>
        <taxon>Uroviricota</taxon>
        <taxon>Caudoviricetes</taxon>
        <taxon>Autographivirales</taxon>
        <taxon>Autoscriptoviridae</taxon>
        <taxon>Slopekvirinae</taxon>
        <taxon>Bucovirus</taxon>
        <taxon>Bucovirus buco</taxon>
    </lineage>
</organism>
<dbReference type="EMBL" id="MK562503">
    <property type="protein sequence ID" value="QBP32905.1"/>
    <property type="molecule type" value="Genomic_DNA"/>
</dbReference>
<gene>
    <name evidence="2" type="ORF">HRP29_gp5</name>
</gene>
<reference evidence="2 3" key="1">
    <citation type="submission" date="2019-02" db="EMBL/GenBank/DDBJ databases">
        <title>A cornucopia of Shigella phages from the Cornhusker state.</title>
        <authorList>
            <person name="Doore S.M."/>
            <person name="Schrad J.R."/>
            <person name="Perrett H.R."/>
            <person name="Dover J.A."/>
            <person name="Schrad K.P."/>
            <person name="Dean W.F."/>
            <person name="Parent K.N."/>
        </authorList>
    </citation>
    <scope>NUCLEOTIDE SEQUENCE [LARGE SCALE GENOMIC DNA]</scope>
</reference>
<evidence type="ECO:0000256" key="1">
    <source>
        <dbReference type="SAM" id="MobiDB-lite"/>
    </source>
</evidence>
<protein>
    <submittedName>
        <fullName evidence="2">Uncharacterized protein</fullName>
    </submittedName>
</protein>
<feature type="region of interest" description="Disordered" evidence="1">
    <location>
        <begin position="28"/>
        <end position="59"/>
    </location>
</feature>
<sequence length="59" mass="6888">MSTKTIEVERNREQQIFELFSFLFKRPDLPANDPEGGDNQRVQAQQYQHSGAYDDDKVV</sequence>
<evidence type="ECO:0000313" key="2">
    <source>
        <dbReference type="EMBL" id="QBP32905.1"/>
    </source>
</evidence>